<protein>
    <recommendedName>
        <fullName evidence="2">Antitoxin</fullName>
    </recommendedName>
</protein>
<gene>
    <name evidence="4" type="ORF">RG540_PA00610</name>
</gene>
<proteinExistence type="inferred from homology"/>
<comment type="function">
    <text evidence="2">Antitoxin component of a type II toxin-antitoxin (TA) system.</text>
</comment>
<dbReference type="InterPro" id="IPR006442">
    <property type="entry name" value="Antitoxin_Phd/YefM"/>
</dbReference>
<organism evidence="4 5">
    <name type="scientific">Neorhizobium galegae bv. orientalis str. HAMBI 540</name>
    <dbReference type="NCBI Taxonomy" id="1028800"/>
    <lineage>
        <taxon>Bacteria</taxon>
        <taxon>Pseudomonadati</taxon>
        <taxon>Pseudomonadota</taxon>
        <taxon>Alphaproteobacteria</taxon>
        <taxon>Hyphomicrobiales</taxon>
        <taxon>Rhizobiaceae</taxon>
        <taxon>Rhizobium/Agrobacterium group</taxon>
        <taxon>Neorhizobium</taxon>
    </lineage>
</organism>
<evidence type="ECO:0000313" key="5">
    <source>
        <dbReference type="Proteomes" id="UP000028181"/>
    </source>
</evidence>
<dbReference type="SUPFAM" id="SSF143120">
    <property type="entry name" value="YefM-like"/>
    <property type="match status" value="1"/>
</dbReference>
<dbReference type="GeneID" id="24259897"/>
<dbReference type="InterPro" id="IPR036165">
    <property type="entry name" value="YefM-like_sf"/>
</dbReference>
<evidence type="ECO:0000256" key="1">
    <source>
        <dbReference type="ARBA" id="ARBA00009981"/>
    </source>
</evidence>
<dbReference type="KEGG" id="ngg:RG540_PA00610"/>
<dbReference type="Pfam" id="PF02604">
    <property type="entry name" value="PhdYeFM_antitox"/>
    <property type="match status" value="1"/>
</dbReference>
<dbReference type="eggNOG" id="COG2161">
    <property type="taxonomic scope" value="Bacteria"/>
</dbReference>
<evidence type="ECO:0000313" key="4">
    <source>
        <dbReference type="EMBL" id="CDN50740.1"/>
    </source>
</evidence>
<reference evidence="5" key="1">
    <citation type="journal article" date="2014" name="BMC Genomics">
        <title>Genome sequencing of two Neorhizobium galegae strains reveals a noeT gene responsible for the unusual acetylation of the nodulation factors.</title>
        <authorList>
            <person name="Osterman J."/>
            <person name="Marsh J."/>
            <person name="Laine P.K."/>
            <person name="Zeng Z."/>
            <person name="Alatalo E."/>
            <person name="Sullivan J.T."/>
            <person name="Young J.P."/>
            <person name="Thomas-Oates J."/>
            <person name="Paulin L."/>
            <person name="Lindstrom K."/>
        </authorList>
    </citation>
    <scope>NUCLEOTIDE SEQUENCE [LARGE SCALE GENOMIC DNA]</scope>
    <source>
        <strain evidence="5">HAMBI 540</strain>
    </source>
</reference>
<geneLocation type="plasmid" evidence="5">
    <name>II</name>
</geneLocation>
<dbReference type="EMBL" id="HG938354">
    <property type="protein sequence ID" value="CDN50740.1"/>
    <property type="molecule type" value="Genomic_DNA"/>
</dbReference>
<comment type="similarity">
    <text evidence="1 2">Belongs to the phD/YefM antitoxin family.</text>
</comment>
<evidence type="ECO:0000256" key="3">
    <source>
        <dbReference type="SAM" id="MobiDB-lite"/>
    </source>
</evidence>
<sequence>MPLSYMTSASFNQNPSKARQAANENPLVITDHGKPTHVLVSYDEFEANWKKQKSLYDALRDTQGTVDQDFDPPRLSFEGREVEF</sequence>
<dbReference type="AlphaFoldDB" id="A0A068SZW0"/>
<dbReference type="Gene3D" id="3.40.1620.10">
    <property type="entry name" value="YefM-like domain"/>
    <property type="match status" value="1"/>
</dbReference>
<keyword evidence="5" id="KW-1185">Reference proteome</keyword>
<dbReference type="RefSeq" id="WP_041363800.1">
    <property type="nucleotide sequence ID" value="NZ_HG938354.1"/>
</dbReference>
<feature type="compositionally biased region" description="Polar residues" evidence="3">
    <location>
        <begin position="1"/>
        <end position="17"/>
    </location>
</feature>
<keyword evidence="4" id="KW-0614">Plasmid</keyword>
<accession>A0A068SZW0</accession>
<feature type="region of interest" description="Disordered" evidence="3">
    <location>
        <begin position="64"/>
        <end position="84"/>
    </location>
</feature>
<dbReference type="NCBIfam" id="TIGR01552">
    <property type="entry name" value="phd_fam"/>
    <property type="match status" value="1"/>
</dbReference>
<name>A0A068SZW0_NEOGA</name>
<dbReference type="HOGENOM" id="CLU_166832_0_0_5"/>
<dbReference type="Proteomes" id="UP000028181">
    <property type="component" value="Plasmid pHAMBI540a"/>
</dbReference>
<evidence type="ECO:0000256" key="2">
    <source>
        <dbReference type="RuleBase" id="RU362080"/>
    </source>
</evidence>
<dbReference type="PATRIC" id="fig|1028800.3.peg.4667"/>
<dbReference type="OrthoDB" id="72009at2"/>
<feature type="region of interest" description="Disordered" evidence="3">
    <location>
        <begin position="1"/>
        <end position="22"/>
    </location>
</feature>